<dbReference type="EMBL" id="HBIA01017355">
    <property type="protein sequence ID" value="CAE0236797.1"/>
    <property type="molecule type" value="Transcribed_RNA"/>
</dbReference>
<sequence>MTPVNGVDVGLVEFAQSGYRLVAAPEVPDQKLSVDAHAAKAVVGVLFEADVLHVGLVGVDEGGVLDSDLLLLLGLGVIQVALNVFLEPYLGFLAFFLFLELLGALHL</sequence>
<protein>
    <submittedName>
        <fullName evidence="2">Uncharacterized protein</fullName>
    </submittedName>
</protein>
<keyword evidence="1" id="KW-0472">Membrane</keyword>
<organism evidence="2">
    <name type="scientific">Strombidium rassoulzadegani</name>
    <dbReference type="NCBI Taxonomy" id="1082188"/>
    <lineage>
        <taxon>Eukaryota</taxon>
        <taxon>Sar</taxon>
        <taxon>Alveolata</taxon>
        <taxon>Ciliophora</taxon>
        <taxon>Intramacronucleata</taxon>
        <taxon>Spirotrichea</taxon>
        <taxon>Oligotrichia</taxon>
        <taxon>Strombidiidae</taxon>
        <taxon>Strombidium</taxon>
    </lineage>
</organism>
<proteinExistence type="predicted"/>
<accession>A0A7S3FZ02</accession>
<evidence type="ECO:0000313" key="2">
    <source>
        <dbReference type="EMBL" id="CAE0236797.1"/>
    </source>
</evidence>
<dbReference type="AlphaFoldDB" id="A0A7S3FZ02"/>
<evidence type="ECO:0000256" key="1">
    <source>
        <dbReference type="SAM" id="Phobius"/>
    </source>
</evidence>
<reference evidence="2" key="1">
    <citation type="submission" date="2021-01" db="EMBL/GenBank/DDBJ databases">
        <authorList>
            <person name="Corre E."/>
            <person name="Pelletier E."/>
            <person name="Niang G."/>
            <person name="Scheremetjew M."/>
            <person name="Finn R."/>
            <person name="Kale V."/>
            <person name="Holt S."/>
            <person name="Cochrane G."/>
            <person name="Meng A."/>
            <person name="Brown T."/>
            <person name="Cohen L."/>
        </authorList>
    </citation>
    <scope>NUCLEOTIDE SEQUENCE</scope>
    <source>
        <strain evidence="2">Ras09</strain>
    </source>
</reference>
<keyword evidence="1" id="KW-1133">Transmembrane helix</keyword>
<gene>
    <name evidence="2" type="ORF">SRAS04492_LOCUS8605</name>
</gene>
<feature type="transmembrane region" description="Helical" evidence="1">
    <location>
        <begin position="69"/>
        <end position="99"/>
    </location>
</feature>
<name>A0A7S3FZ02_9SPIT</name>
<keyword evidence="1" id="KW-0812">Transmembrane</keyword>